<protein>
    <submittedName>
        <fullName evidence="6">Peptidase C78, ubiquitin fold modifier-specific peptidase 1/ 2</fullName>
    </submittedName>
</protein>
<organism evidence="6 7">
    <name type="scientific">Penicillium expansum</name>
    <name type="common">Blue mold rot fungus</name>
    <dbReference type="NCBI Taxonomy" id="27334"/>
    <lineage>
        <taxon>Eukaryota</taxon>
        <taxon>Fungi</taxon>
        <taxon>Dikarya</taxon>
        <taxon>Ascomycota</taxon>
        <taxon>Pezizomycotina</taxon>
        <taxon>Eurotiomycetes</taxon>
        <taxon>Eurotiomycetidae</taxon>
        <taxon>Eurotiales</taxon>
        <taxon>Aspergillaceae</taxon>
        <taxon>Penicillium</taxon>
    </lineage>
</organism>
<dbReference type="PANTHER" id="PTHR35395">
    <property type="entry name" value="DUF6536 DOMAIN-CONTAINING PROTEIN"/>
    <property type="match status" value="1"/>
</dbReference>
<feature type="domain" description="UFSP1/2/DUB catalytic" evidence="4">
    <location>
        <begin position="1039"/>
        <end position="1259"/>
    </location>
</feature>
<keyword evidence="3" id="KW-1133">Transmembrane helix</keyword>
<gene>
    <name evidence="6" type="ORF">PEX2_086360</name>
</gene>
<feature type="transmembrane region" description="Helical" evidence="3">
    <location>
        <begin position="56"/>
        <end position="83"/>
    </location>
</feature>
<keyword evidence="3" id="KW-0472">Membrane</keyword>
<dbReference type="AlphaFoldDB" id="A0A0A2JI47"/>
<dbReference type="HOGENOM" id="CLU_263927_0_0_1"/>
<feature type="transmembrane region" description="Helical" evidence="3">
    <location>
        <begin position="632"/>
        <end position="655"/>
    </location>
</feature>
<evidence type="ECO:0000313" key="7">
    <source>
        <dbReference type="Proteomes" id="UP000030143"/>
    </source>
</evidence>
<evidence type="ECO:0000259" key="5">
    <source>
        <dbReference type="Pfam" id="PF20163"/>
    </source>
</evidence>
<reference evidence="6 7" key="1">
    <citation type="journal article" date="2015" name="Mol. Plant Microbe Interact.">
        <title>Genome, transcriptome, and functional analyses of Penicillium expansum provide new insights into secondary metabolism and pathogenicity.</title>
        <authorList>
            <person name="Ballester A.R."/>
            <person name="Marcet-Houben M."/>
            <person name="Levin E."/>
            <person name="Sela N."/>
            <person name="Selma-Lazaro C."/>
            <person name="Carmona L."/>
            <person name="Wisniewski M."/>
            <person name="Droby S."/>
            <person name="Gonzalez-Candelas L."/>
            <person name="Gabaldon T."/>
        </authorList>
    </citation>
    <scope>NUCLEOTIDE SEQUENCE [LARGE SCALE GENOMIC DNA]</scope>
    <source>
        <strain evidence="6 7">MD-8</strain>
    </source>
</reference>
<dbReference type="GO" id="GO:0016787">
    <property type="term" value="F:hydrolase activity"/>
    <property type="evidence" value="ECO:0007669"/>
    <property type="project" value="UniProtKB-KW"/>
</dbReference>
<dbReference type="Pfam" id="PF07910">
    <property type="entry name" value="Peptidase_C78"/>
    <property type="match status" value="1"/>
</dbReference>
<name>A0A0A2JI47_PENEN</name>
<dbReference type="InterPro" id="IPR012462">
    <property type="entry name" value="UFSP1/2_DUB_cat"/>
</dbReference>
<accession>A0A0A2JI47</accession>
<dbReference type="Pfam" id="PF20163">
    <property type="entry name" value="DUF6536"/>
    <property type="match status" value="1"/>
</dbReference>
<evidence type="ECO:0000313" key="6">
    <source>
        <dbReference type="EMBL" id="KGO55057.1"/>
    </source>
</evidence>
<dbReference type="STRING" id="27334.A0A0A2JI47"/>
<feature type="compositionally biased region" description="Basic and acidic residues" evidence="2">
    <location>
        <begin position="932"/>
        <end position="947"/>
    </location>
</feature>
<evidence type="ECO:0000259" key="4">
    <source>
        <dbReference type="Pfam" id="PF07910"/>
    </source>
</evidence>
<sequence length="1271" mass="141227">MFPKRQQTDAEETTRKSQPLSVLRSWSWLPNYSKVPRKEVQQITTDPDPVRRWIKGVVICSWIIGGVLALNIILTIIAASLAYSGNSGQIFSFASLYMGKCSTSKNWTTGLHLLINILSTTLLGASNYCMQCLAAPSREQVDKAHSQKTWVRIGVPNIIDLIRYQTGKRRFLGSILLITSLPIHLIYNSAVYFSIGPTEYSVVAAHEELIQEHGNSTEFEQCFTANVGMELPSFNTAIHDGSFNTLSKQECVDIFAQDYTSGYGTVVLVTKDSMPQNESVAWIGTGNRQNFEGGNSQFSWLCDEEYPCTKSIAEENTQNWTVHAITWSRPTIHLSVPIPGGLYESGGWLDVGHYGVPETEDYNHLDDILDKYPTLEDLQAELDNPSGWVNSSFPGSVTVRKGEPDCTYPGVYVKLICALLAARENRKDIFLTTGDAIASFLAKPDPATEGACLLSGSLIKKSTQGWQKYKGRERKSLDLLETKQETPLRLPPRKRWFQAASISRWVYTILLFVCMLIPSVIVLRLGILNYNKASKSKNLWDSGLGDASTGTTLAGLSIPATASGIFSMIFMANIPQILVSLAYFFYNGLLTCMLGAVEYDNYATEQKPLRVSWPRGGQRSTYYLSLPYRYSVPLLVVSAVLHWLVSQSFFFVQVIPFDRHGVPQKSYPDVLVTCGYSPVAIIFGIIVGGFLPIVAVLLGLRRFRSHMPLAGQCSAAISAACHPMTTAVDHALKPVQWGEVPDRVLSHGIFSNTITTDVECDARHSVGNDEQRLSLATELDLNDSRAVGFLHCSFTSEDVTLDENSIMADNNTASCPFCPFTDSDANFVSQHIEFCHPDTGATGFLQENPQEFAAQNSAPLPVDEDGTDKYVDCPHGCGETIESAELSSHLDLHVAEDMALDDIGVTSARSTPDVHDHVYDEPFDDEDSLDMLDSHKGGKRGMQRDSSRVNTAKPPRPHSPPRTTNADGTKRLGRSELGPHAHEKKMPSWLKKMLEKGGSISKQTQITSDGKFTRRDTVENETDHLIPVLARLCEQDKSVQRAFFCSPKVRHICKMRREGGFCGYRNIQMMVSWLKKSRGFGHEHFPNKGPTILELQDMIESAWDMGFNSSGRAETGGIKDTRKFIGTPEAQALFMSLGIPCEARSLSERSDLRACDALYIDVADYFRSACSPEDETKIVQTDLPPIYFQHQGHSMTIIGFEIRDNGSANLLVFDPMFKTSPAMERLIGAFVKPSDPTRLLKAYRRGTPYLQKYKIFELLKLCITSPKHEAT</sequence>
<keyword evidence="1" id="KW-0378">Hydrolase</keyword>
<dbReference type="Gene3D" id="3.90.70.130">
    <property type="match status" value="1"/>
</dbReference>
<proteinExistence type="predicted"/>
<dbReference type="VEuPathDB" id="FungiDB:PEXP_032830"/>
<keyword evidence="3" id="KW-0812">Transmembrane</keyword>
<feature type="region of interest" description="Disordered" evidence="2">
    <location>
        <begin position="908"/>
        <end position="986"/>
    </location>
</feature>
<feature type="compositionally biased region" description="Basic and acidic residues" evidence="2">
    <location>
        <begin position="968"/>
        <end position="986"/>
    </location>
</feature>
<dbReference type="Proteomes" id="UP000030143">
    <property type="component" value="Unassembled WGS sequence"/>
</dbReference>
<feature type="transmembrane region" description="Helical" evidence="3">
    <location>
        <begin position="505"/>
        <end position="530"/>
    </location>
</feature>
<comment type="caution">
    <text evidence="6">The sequence shown here is derived from an EMBL/GenBank/DDBJ whole genome shotgun (WGS) entry which is preliminary data.</text>
</comment>
<dbReference type="PANTHER" id="PTHR35395:SF1">
    <property type="entry name" value="DUF6536 DOMAIN-CONTAINING PROTEIN"/>
    <property type="match status" value="1"/>
</dbReference>
<dbReference type="GeneID" id="27681326"/>
<feature type="transmembrane region" description="Helical" evidence="3">
    <location>
        <begin position="577"/>
        <end position="597"/>
    </location>
</feature>
<feature type="compositionally biased region" description="Acidic residues" evidence="2">
    <location>
        <begin position="921"/>
        <end position="930"/>
    </location>
</feature>
<dbReference type="InterPro" id="IPR046623">
    <property type="entry name" value="DUF6536"/>
</dbReference>
<evidence type="ECO:0000256" key="3">
    <source>
        <dbReference type="SAM" id="Phobius"/>
    </source>
</evidence>
<evidence type="ECO:0000256" key="1">
    <source>
        <dbReference type="ARBA" id="ARBA00022801"/>
    </source>
</evidence>
<feature type="transmembrane region" description="Helical" evidence="3">
    <location>
        <begin position="171"/>
        <end position="193"/>
    </location>
</feature>
<feature type="transmembrane region" description="Helical" evidence="3">
    <location>
        <begin position="675"/>
        <end position="700"/>
    </location>
</feature>
<dbReference type="EMBL" id="JQFZ01000203">
    <property type="protein sequence ID" value="KGO55057.1"/>
    <property type="molecule type" value="Genomic_DNA"/>
</dbReference>
<evidence type="ECO:0000256" key="2">
    <source>
        <dbReference type="SAM" id="MobiDB-lite"/>
    </source>
</evidence>
<dbReference type="RefSeq" id="XP_016597287.1">
    <property type="nucleotide sequence ID" value="XM_016745906.1"/>
</dbReference>
<feature type="domain" description="DUF6536" evidence="5">
    <location>
        <begin position="53"/>
        <end position="209"/>
    </location>
</feature>
<keyword evidence="7" id="KW-1185">Reference proteome</keyword>